<dbReference type="AlphaFoldDB" id="A0AAU6U9N3"/>
<organism evidence="1">
    <name type="scientific">bacterium 19CA06SA08-2</name>
    <dbReference type="NCBI Taxonomy" id="2920658"/>
    <lineage>
        <taxon>Bacteria</taxon>
    </lineage>
</organism>
<proteinExistence type="predicted"/>
<evidence type="ECO:0000313" key="1">
    <source>
        <dbReference type="EMBL" id="XAG70500.1"/>
    </source>
</evidence>
<sequence>MKTRGDGGLDTTTKALKGSRVLIGQPRNGPIGRVRLTFQGQFSRFDYYAGPAFDDDY</sequence>
<reference evidence="1" key="1">
    <citation type="submission" date="2022-03" db="EMBL/GenBank/DDBJ databases">
        <title>Sea Food Isolates.</title>
        <authorList>
            <person name="Li c."/>
        </authorList>
    </citation>
    <scope>NUCLEOTIDE SEQUENCE</scope>
    <source>
        <strain evidence="1">19CA06SA08-2</strain>
    </source>
</reference>
<protein>
    <submittedName>
        <fullName evidence="1">Uncharacterized protein</fullName>
    </submittedName>
</protein>
<dbReference type="EMBL" id="CP095353">
    <property type="protein sequence ID" value="XAG70500.1"/>
    <property type="molecule type" value="Genomic_DNA"/>
</dbReference>
<gene>
    <name evidence="1" type="ORF">MRM75_05840</name>
</gene>
<accession>A0AAU6U9N3</accession>
<name>A0AAU6U9N3_UNCXX</name>